<comment type="caution">
    <text evidence="1">The sequence shown here is derived from an EMBL/GenBank/DDBJ whole genome shotgun (WGS) entry which is preliminary data.</text>
</comment>
<sequence length="86" mass="10490">MKIRYTSHAEIKFDILKRYGINYSKSQIEDVLQNPEKVKDSRKNRKIAQKQVNSKHFIRVIYEEKDNDLVIITFYPARRKRYEDKL</sequence>
<dbReference type="AlphaFoldDB" id="A0A811TGH9"/>
<evidence type="ECO:0008006" key="3">
    <source>
        <dbReference type="Google" id="ProtNLM"/>
    </source>
</evidence>
<gene>
    <name evidence="1" type="ORF">FFODKBPE_00529</name>
</gene>
<evidence type="ECO:0000313" key="1">
    <source>
        <dbReference type="EMBL" id="CAD6493617.1"/>
    </source>
</evidence>
<reference evidence="1" key="1">
    <citation type="submission" date="2020-10" db="EMBL/GenBank/DDBJ databases">
        <authorList>
            <person name="Hahn C.J."/>
            <person name="Laso-Perez R."/>
            <person name="Vulcano F."/>
            <person name="Vaziourakis K.-M."/>
            <person name="Stokke R."/>
            <person name="Steen I.H."/>
            <person name="Teske A."/>
            <person name="Boetius A."/>
            <person name="Liebeke M."/>
            <person name="Amann R."/>
            <person name="Knittel K."/>
        </authorList>
    </citation>
    <scope>NUCLEOTIDE SEQUENCE</scope>
    <source>
        <strain evidence="1">Gfbio:e3339647-f889-4370-9287-4fb5cb688e4c:AG394J04_GoMArc1</strain>
    </source>
</reference>
<name>A0A811TGH9_9EURY</name>
<organism evidence="1 2">
    <name type="scientific">Candidatus Argoarchaeum ethanivorans</name>
    <dbReference type="NCBI Taxonomy" id="2608793"/>
    <lineage>
        <taxon>Archaea</taxon>
        <taxon>Methanobacteriati</taxon>
        <taxon>Methanobacteriota</taxon>
        <taxon>Stenosarchaea group</taxon>
        <taxon>Methanomicrobia</taxon>
        <taxon>Methanosarcinales</taxon>
        <taxon>Methanosarcinales incertae sedis</taxon>
        <taxon>GOM Arc I cluster</taxon>
        <taxon>Candidatus Argoarchaeum</taxon>
    </lineage>
</organism>
<accession>A0A811TGH9</accession>
<proteinExistence type="predicted"/>
<dbReference type="EMBL" id="CAJHIP010000026">
    <property type="protein sequence ID" value="CAD6493617.1"/>
    <property type="molecule type" value="Genomic_DNA"/>
</dbReference>
<protein>
    <recommendedName>
        <fullName evidence="3">DUF4258 domain-containing protein</fullName>
    </recommendedName>
</protein>
<dbReference type="Proteomes" id="UP000603056">
    <property type="component" value="Unassembled WGS sequence"/>
</dbReference>
<evidence type="ECO:0000313" key="2">
    <source>
        <dbReference type="Proteomes" id="UP000603056"/>
    </source>
</evidence>